<dbReference type="KEGG" id="sgbi:P3F81_12355"/>
<evidence type="ECO:0000313" key="8">
    <source>
        <dbReference type="EMBL" id="WIW70661.1"/>
    </source>
</evidence>
<keyword evidence="5 7" id="KW-1133">Transmembrane helix</keyword>
<dbReference type="EMBL" id="CP120678">
    <property type="protein sequence ID" value="WIW70661.1"/>
    <property type="molecule type" value="Genomic_DNA"/>
</dbReference>
<dbReference type="AlphaFoldDB" id="A0A9Y2AIK2"/>
<dbReference type="RefSeq" id="WP_147669517.1">
    <property type="nucleotide sequence ID" value="NZ_CP120678.1"/>
</dbReference>
<protein>
    <submittedName>
        <fullName evidence="8">Permease</fullName>
    </submittedName>
</protein>
<keyword evidence="6 7" id="KW-0472">Membrane</keyword>
<feature type="transmembrane region" description="Helical" evidence="7">
    <location>
        <begin position="41"/>
        <end position="62"/>
    </location>
</feature>
<name>A0A9Y2AIK2_9FIRM</name>
<feature type="transmembrane region" description="Helical" evidence="7">
    <location>
        <begin position="243"/>
        <end position="261"/>
    </location>
</feature>
<comment type="subcellular location">
    <subcellularLocation>
        <location evidence="1">Cell membrane</location>
        <topology evidence="1">Multi-pass membrane protein</topology>
    </subcellularLocation>
</comment>
<feature type="transmembrane region" description="Helical" evidence="7">
    <location>
        <begin position="82"/>
        <end position="107"/>
    </location>
</feature>
<sequence>MFDFFIEQVLGMKWLANFISNIMISNLGLDVMEPLWGSVHFFIYDTIKIMLLLFTLIFMITYIQSYFPPERTKKILSKFDGITGNIIAALLGTVTPFCSCSSVPIFIGFTRAGLPMGLTFSFLISSPLVDLASMLMLMSFFGVNFSIAYVVVGLVLAVIGGILISMLKLDQEMREYTQPVRELYSESEEFNQRQRLEYAKTDTMLIVKNVYQYILVGVGVGALIHNWVPQEMILAVLGDDNPFGVLIVTMIGVPIYADIFGTLPIAEALYLAGVPAGTILAFMMAVTALSLPSIIMLSNVLKPKLLGVFVGIVAVGILIIGYFFNAFSSSLL</sequence>
<keyword evidence="9" id="KW-1185">Reference proteome</keyword>
<reference evidence="8" key="1">
    <citation type="submission" date="2023-03" db="EMBL/GenBank/DDBJ databases">
        <title>Selenobaculum gbiensis gen. nov. sp. nov., a new bacterium isolated from the gut microbiota of IBD patient.</title>
        <authorList>
            <person name="Yeo S."/>
            <person name="Park H."/>
            <person name="Huh C.S."/>
        </authorList>
    </citation>
    <scope>NUCLEOTIDE SEQUENCE</scope>
    <source>
        <strain evidence="8">ICN-92133</strain>
    </source>
</reference>
<feature type="transmembrane region" description="Helical" evidence="7">
    <location>
        <begin position="147"/>
        <end position="167"/>
    </location>
</feature>
<comment type="similarity">
    <text evidence="2">Belongs to the UPF0718 family.</text>
</comment>
<feature type="transmembrane region" description="Helical" evidence="7">
    <location>
        <begin position="119"/>
        <end position="141"/>
    </location>
</feature>
<evidence type="ECO:0000256" key="7">
    <source>
        <dbReference type="SAM" id="Phobius"/>
    </source>
</evidence>
<feature type="transmembrane region" description="Helical" evidence="7">
    <location>
        <begin position="268"/>
        <end position="294"/>
    </location>
</feature>
<dbReference type="PANTHER" id="PTHR42775:SF2">
    <property type="entry name" value="PERMEASE"/>
    <property type="match status" value="1"/>
</dbReference>
<gene>
    <name evidence="8" type="ORF">P3F81_12355</name>
</gene>
<feature type="transmembrane region" description="Helical" evidence="7">
    <location>
        <begin position="12"/>
        <end position="29"/>
    </location>
</feature>
<evidence type="ECO:0000256" key="3">
    <source>
        <dbReference type="ARBA" id="ARBA00022475"/>
    </source>
</evidence>
<dbReference type="Pfam" id="PF03773">
    <property type="entry name" value="ArsP_1"/>
    <property type="match status" value="1"/>
</dbReference>
<keyword evidence="3" id="KW-1003">Cell membrane</keyword>
<dbReference type="InterPro" id="IPR005524">
    <property type="entry name" value="DUF318"/>
</dbReference>
<organism evidence="8 9">
    <name type="scientific">Selenobaculum gibii</name>
    <dbReference type="NCBI Taxonomy" id="3054208"/>
    <lineage>
        <taxon>Bacteria</taxon>
        <taxon>Bacillati</taxon>
        <taxon>Bacillota</taxon>
        <taxon>Negativicutes</taxon>
        <taxon>Selenomonadales</taxon>
        <taxon>Selenomonadaceae</taxon>
        <taxon>Selenobaculum</taxon>
    </lineage>
</organism>
<feature type="transmembrane region" description="Helical" evidence="7">
    <location>
        <begin position="306"/>
        <end position="327"/>
    </location>
</feature>
<dbReference type="Proteomes" id="UP001243623">
    <property type="component" value="Chromosome"/>
</dbReference>
<evidence type="ECO:0000256" key="2">
    <source>
        <dbReference type="ARBA" id="ARBA00006386"/>
    </source>
</evidence>
<evidence type="ECO:0000256" key="6">
    <source>
        <dbReference type="ARBA" id="ARBA00023136"/>
    </source>
</evidence>
<dbReference type="PANTHER" id="PTHR42775">
    <property type="entry name" value="PERMEASE RV2963-RELATED"/>
    <property type="match status" value="1"/>
</dbReference>
<dbReference type="InterPro" id="IPR053166">
    <property type="entry name" value="UPF0718_permease"/>
</dbReference>
<keyword evidence="4 7" id="KW-0812">Transmembrane</keyword>
<proteinExistence type="inferred from homology"/>
<feature type="transmembrane region" description="Helical" evidence="7">
    <location>
        <begin position="210"/>
        <end position="228"/>
    </location>
</feature>
<evidence type="ECO:0000313" key="9">
    <source>
        <dbReference type="Proteomes" id="UP001243623"/>
    </source>
</evidence>
<evidence type="ECO:0000256" key="1">
    <source>
        <dbReference type="ARBA" id="ARBA00004651"/>
    </source>
</evidence>
<evidence type="ECO:0000256" key="5">
    <source>
        <dbReference type="ARBA" id="ARBA00022989"/>
    </source>
</evidence>
<dbReference type="GO" id="GO:0005886">
    <property type="term" value="C:plasma membrane"/>
    <property type="evidence" value="ECO:0007669"/>
    <property type="project" value="UniProtKB-SubCell"/>
</dbReference>
<evidence type="ECO:0000256" key="4">
    <source>
        <dbReference type="ARBA" id="ARBA00022692"/>
    </source>
</evidence>
<accession>A0A9Y2AIK2</accession>